<dbReference type="Gene3D" id="1.10.620.20">
    <property type="entry name" value="Ribonucleotide Reductase, subunit A"/>
    <property type="match status" value="1"/>
</dbReference>
<proteinExistence type="predicted"/>
<comment type="caution">
    <text evidence="3">The sequence shown here is derived from an EMBL/GenBank/DDBJ whole genome shotgun (WGS) entry which is preliminary data.</text>
</comment>
<feature type="region of interest" description="Disordered" evidence="1">
    <location>
        <begin position="1"/>
        <end position="21"/>
    </location>
</feature>
<evidence type="ECO:0000256" key="1">
    <source>
        <dbReference type="SAM" id="MobiDB-lite"/>
    </source>
</evidence>
<gene>
    <name evidence="3" type="ORF">BJY17_000808</name>
</gene>
<evidence type="ECO:0000259" key="2">
    <source>
        <dbReference type="Pfam" id="PF04945"/>
    </source>
</evidence>
<feature type="compositionally biased region" description="Low complexity" evidence="1">
    <location>
        <begin position="7"/>
        <end position="21"/>
    </location>
</feature>
<reference evidence="3 4" key="1">
    <citation type="submission" date="2020-07" db="EMBL/GenBank/DDBJ databases">
        <title>Sequencing the genomes of 1000 actinobacteria strains.</title>
        <authorList>
            <person name="Klenk H.-P."/>
        </authorList>
    </citation>
    <scope>NUCLEOTIDE SEQUENCE [LARGE SCALE GENOMIC DNA]</scope>
    <source>
        <strain evidence="3 4">DSM 8598</strain>
    </source>
</reference>
<dbReference type="Proteomes" id="UP000549066">
    <property type="component" value="Unassembled WGS sequence"/>
</dbReference>
<protein>
    <submittedName>
        <fullName evidence="3">YHS domain-containing protein</fullName>
    </submittedName>
</protein>
<dbReference type="Pfam" id="PF04945">
    <property type="entry name" value="YHS"/>
    <property type="match status" value="1"/>
</dbReference>
<feature type="domain" description="YHS" evidence="2">
    <location>
        <begin position="56"/>
        <end position="87"/>
    </location>
</feature>
<name>A0A852X1P5_9MICO</name>
<dbReference type="InterPro" id="IPR007029">
    <property type="entry name" value="YHS_dom"/>
</dbReference>
<dbReference type="AlphaFoldDB" id="A0A852X1P5"/>
<sequence length="90" mass="9132">MTNDLQASSSCCSTSAANPAAASSGHENLLAGASDDLTTCPVMVGSAVSKKAAEAAGLYRDHEGERYYFCCAGCGPAFDSDPARYAANMA</sequence>
<accession>A0A852X1P5</accession>
<organism evidence="3 4">
    <name type="scientific">Agromyces hippuratus</name>
    <dbReference type="NCBI Taxonomy" id="286438"/>
    <lineage>
        <taxon>Bacteria</taxon>
        <taxon>Bacillati</taxon>
        <taxon>Actinomycetota</taxon>
        <taxon>Actinomycetes</taxon>
        <taxon>Micrococcales</taxon>
        <taxon>Microbacteriaceae</taxon>
        <taxon>Agromyces</taxon>
    </lineage>
</organism>
<evidence type="ECO:0000313" key="3">
    <source>
        <dbReference type="EMBL" id="NYG20061.1"/>
    </source>
</evidence>
<dbReference type="InterPro" id="IPR012348">
    <property type="entry name" value="RNR-like"/>
</dbReference>
<dbReference type="EMBL" id="JACCFI010000001">
    <property type="protein sequence ID" value="NYG20061.1"/>
    <property type="molecule type" value="Genomic_DNA"/>
</dbReference>
<dbReference type="GO" id="GO:0016491">
    <property type="term" value="F:oxidoreductase activity"/>
    <property type="evidence" value="ECO:0007669"/>
    <property type="project" value="InterPro"/>
</dbReference>
<dbReference type="InterPro" id="IPR009078">
    <property type="entry name" value="Ferritin-like_SF"/>
</dbReference>
<evidence type="ECO:0000313" key="4">
    <source>
        <dbReference type="Proteomes" id="UP000549066"/>
    </source>
</evidence>
<dbReference type="RefSeq" id="WP_179550240.1">
    <property type="nucleotide sequence ID" value="NZ_JACCFI010000001.1"/>
</dbReference>
<keyword evidence="4" id="KW-1185">Reference proteome</keyword>
<dbReference type="SUPFAM" id="SSF47240">
    <property type="entry name" value="Ferritin-like"/>
    <property type="match status" value="1"/>
</dbReference>